<dbReference type="SUPFAM" id="SSF75217">
    <property type="entry name" value="alpha/beta knot"/>
    <property type="match status" value="1"/>
</dbReference>
<keyword evidence="2" id="KW-0489">Methyltransferase</keyword>
<dbReference type="PANTHER" id="PTHR43453">
    <property type="entry name" value="RRNA METHYLASE-LIKE"/>
    <property type="match status" value="1"/>
</dbReference>
<reference evidence="9 10" key="1">
    <citation type="journal article" date="2012" name="Genome Biol.">
        <title>Genome and low-iron response of an oceanic diatom adapted to chronic iron limitation.</title>
        <authorList>
            <person name="Lommer M."/>
            <person name="Specht M."/>
            <person name="Roy A.S."/>
            <person name="Kraemer L."/>
            <person name="Andreson R."/>
            <person name="Gutowska M.A."/>
            <person name="Wolf J."/>
            <person name="Bergner S.V."/>
            <person name="Schilhabel M.B."/>
            <person name="Klostermeier U.C."/>
            <person name="Beiko R.G."/>
            <person name="Rosenstiel P."/>
            <person name="Hippler M."/>
            <person name="Laroche J."/>
        </authorList>
    </citation>
    <scope>NUCLEOTIDE SEQUENCE [LARGE SCALE GENOMIC DNA]</scope>
    <source>
        <strain evidence="9 10">CCMP1005</strain>
    </source>
</reference>
<dbReference type="AlphaFoldDB" id="K0R9P2"/>
<dbReference type="eggNOG" id="KOG0838">
    <property type="taxonomic scope" value="Eukaryota"/>
</dbReference>
<keyword evidence="3" id="KW-0808">Transferase</keyword>
<feature type="domain" description="tRNA/rRNA methyltransferase SpoU type" evidence="8">
    <location>
        <begin position="108"/>
        <end position="280"/>
    </location>
</feature>
<evidence type="ECO:0000259" key="8">
    <source>
        <dbReference type="Pfam" id="PF00588"/>
    </source>
</evidence>
<feature type="region of interest" description="Disordered" evidence="7">
    <location>
        <begin position="493"/>
        <end position="580"/>
    </location>
</feature>
<dbReference type="InterPro" id="IPR001537">
    <property type="entry name" value="SpoU_MeTrfase"/>
</dbReference>
<dbReference type="Pfam" id="PF00588">
    <property type="entry name" value="SpoU_methylase"/>
    <property type="match status" value="1"/>
</dbReference>
<name>K0R9P2_THAOC</name>
<dbReference type="Proteomes" id="UP000266841">
    <property type="component" value="Unassembled WGS sequence"/>
</dbReference>
<feature type="compositionally biased region" description="Low complexity" evidence="7">
    <location>
        <begin position="448"/>
        <end position="458"/>
    </location>
</feature>
<dbReference type="CDD" id="cd18092">
    <property type="entry name" value="SpoU-like_TrmH"/>
    <property type="match status" value="1"/>
</dbReference>
<evidence type="ECO:0000256" key="3">
    <source>
        <dbReference type="ARBA" id="ARBA00022679"/>
    </source>
</evidence>
<evidence type="ECO:0000256" key="1">
    <source>
        <dbReference type="ARBA" id="ARBA00022555"/>
    </source>
</evidence>
<evidence type="ECO:0000256" key="6">
    <source>
        <dbReference type="ARBA" id="ARBA00022884"/>
    </source>
</evidence>
<organism evidence="9 10">
    <name type="scientific">Thalassiosira oceanica</name>
    <name type="common">Marine diatom</name>
    <dbReference type="NCBI Taxonomy" id="159749"/>
    <lineage>
        <taxon>Eukaryota</taxon>
        <taxon>Sar</taxon>
        <taxon>Stramenopiles</taxon>
        <taxon>Ochrophyta</taxon>
        <taxon>Bacillariophyta</taxon>
        <taxon>Coscinodiscophyceae</taxon>
        <taxon>Thalassiosirophycidae</taxon>
        <taxon>Thalassiosirales</taxon>
        <taxon>Thalassiosiraceae</taxon>
        <taxon>Thalassiosira</taxon>
    </lineage>
</organism>
<evidence type="ECO:0000256" key="2">
    <source>
        <dbReference type="ARBA" id="ARBA00022603"/>
    </source>
</evidence>
<dbReference type="PANTHER" id="PTHR43453:SF1">
    <property type="entry name" value="TRNA_RRNA METHYLTRANSFERASE SPOU TYPE DOMAIN-CONTAINING PROTEIN"/>
    <property type="match status" value="1"/>
</dbReference>
<keyword evidence="5" id="KW-0819">tRNA processing</keyword>
<evidence type="ECO:0000256" key="7">
    <source>
        <dbReference type="SAM" id="MobiDB-lite"/>
    </source>
</evidence>
<keyword evidence="6" id="KW-0694">RNA-binding</keyword>
<dbReference type="GO" id="GO:0008173">
    <property type="term" value="F:RNA methyltransferase activity"/>
    <property type="evidence" value="ECO:0007669"/>
    <property type="project" value="InterPro"/>
</dbReference>
<keyword evidence="10" id="KW-1185">Reference proteome</keyword>
<feature type="region of interest" description="Disordered" evidence="7">
    <location>
        <begin position="428"/>
        <end position="464"/>
    </location>
</feature>
<dbReference type="GO" id="GO:0002938">
    <property type="term" value="P:tRNA guanine ribose methylation"/>
    <property type="evidence" value="ECO:0007669"/>
    <property type="project" value="TreeGrafter"/>
</dbReference>
<proteinExistence type="predicted"/>
<dbReference type="GO" id="GO:0000049">
    <property type="term" value="F:tRNA binding"/>
    <property type="evidence" value="ECO:0007669"/>
    <property type="project" value="UniProtKB-KW"/>
</dbReference>
<feature type="region of interest" description="Disordered" evidence="7">
    <location>
        <begin position="403"/>
        <end position="422"/>
    </location>
</feature>
<dbReference type="OrthoDB" id="241340at2759"/>
<feature type="compositionally biased region" description="Basic and acidic residues" evidence="7">
    <location>
        <begin position="504"/>
        <end position="522"/>
    </location>
</feature>
<feature type="compositionally biased region" description="Basic and acidic residues" evidence="7">
    <location>
        <begin position="290"/>
        <end position="299"/>
    </location>
</feature>
<evidence type="ECO:0000313" key="9">
    <source>
        <dbReference type="EMBL" id="EJK49840.1"/>
    </source>
</evidence>
<feature type="compositionally biased region" description="Low complexity" evidence="7">
    <location>
        <begin position="493"/>
        <end position="502"/>
    </location>
</feature>
<feature type="region of interest" description="Disordered" evidence="7">
    <location>
        <begin position="286"/>
        <end position="343"/>
    </location>
</feature>
<dbReference type="InterPro" id="IPR033671">
    <property type="entry name" value="TrmH"/>
</dbReference>
<evidence type="ECO:0000313" key="10">
    <source>
        <dbReference type="Proteomes" id="UP000266841"/>
    </source>
</evidence>
<dbReference type="EMBL" id="AGNL01044396">
    <property type="protein sequence ID" value="EJK49840.1"/>
    <property type="molecule type" value="Genomic_DNA"/>
</dbReference>
<evidence type="ECO:0000256" key="5">
    <source>
        <dbReference type="ARBA" id="ARBA00022694"/>
    </source>
</evidence>
<keyword evidence="1" id="KW-0820">tRNA-binding</keyword>
<keyword evidence="4" id="KW-0949">S-adenosyl-L-methionine</keyword>
<gene>
    <name evidence="9" type="ORF">THAOC_31244</name>
</gene>
<dbReference type="Gene3D" id="3.40.1280.10">
    <property type="match status" value="1"/>
</dbReference>
<feature type="compositionally biased region" description="Basic and acidic residues" evidence="7">
    <location>
        <begin position="39"/>
        <end position="66"/>
    </location>
</feature>
<dbReference type="InterPro" id="IPR029026">
    <property type="entry name" value="tRNA_m1G_MTases_N"/>
</dbReference>
<feature type="compositionally biased region" description="Pro residues" evidence="7">
    <location>
        <begin position="536"/>
        <end position="553"/>
    </location>
</feature>
<protein>
    <recommendedName>
        <fullName evidence="8">tRNA/rRNA methyltransferase SpoU type domain-containing protein</fullName>
    </recommendedName>
</protein>
<accession>K0R9P2</accession>
<feature type="region of interest" description="Disordered" evidence="7">
    <location>
        <begin position="1"/>
        <end position="68"/>
    </location>
</feature>
<comment type="caution">
    <text evidence="9">The sequence shown here is derived from an EMBL/GenBank/DDBJ whole genome shotgun (WGS) entry which is preliminary data.</text>
</comment>
<dbReference type="InterPro" id="IPR029028">
    <property type="entry name" value="Alpha/beta_knot_MTases"/>
</dbReference>
<evidence type="ECO:0000256" key="4">
    <source>
        <dbReference type="ARBA" id="ARBA00022691"/>
    </source>
</evidence>
<sequence length="580" mass="61226">MDGRFSGDAPPSPSGDDDGDEGAQTSPLSDGEIGTMSSDSDRYRTFVTDEARADDRTSRRSLRSYDEMTSLSPGVVSRSIAALAPYVRPRRLERIDEVLSRRTGRARFLFENPSNPSNVWACLRTLDSFGVQHADVVVDPDAYDGKAAVMQKRGMRTAMGSAVWMTVRQFGSADEALRVIRDEEGCAVYASDLGEGSVDVRDLSWDGRDCPERCPDAPAGGGGRDAGDGVAEYRPVCIVMGNEDRGISDGMRSAADATFRLPMVGFAESFNLSVATAVTLAYMSAASGRDGGRGDRGGEEEGEGTALPGGHGPAFPRGPEAPGDDPQPGAEEDGEGAAQEGGDRAAPVYVRVAGGFGLFCELLLDCGDREYPVGRHGGPCGGLPCGPAGLSTSSIEVPLRADPADRPPSAASAVELESDRVPELDRAPTLGADSELSPFPPPPRPRPRAAAAVAPAPRSRMRPPPLLAVGIIPAFLRRRALSQVRPPPLLALELTLPAQQPPDGRVDGQVRDRQPQHPPQRDDPEDPERDAEGPRSRPPAPAARPDPSPPPGGRVPGASRPRPAPRPARPPSARGRRPSP</sequence>